<keyword evidence="2" id="KW-1185">Reference proteome</keyword>
<sequence>MARSTMTHLHCSKKAVFMARSTMTHLHCSKKAVLGGWLPLRLSGHPLFNIWASSFFSVNLISWSSTKQPIVSCSTNLVFHTRTKHIKLDYHFVHKRVKLGTHKVQFIPPLDQPVDLMTKGLSKPQFLLLRSKVISSWPSYLWGDVREGVLSKSTISLRIRN</sequence>
<dbReference type="CDD" id="cd09272">
    <property type="entry name" value="RNase_HI_RT_Ty1"/>
    <property type="match status" value="1"/>
</dbReference>
<proteinExistence type="predicted"/>
<name>A0A498HWA5_MALDO</name>
<reference evidence="1 2" key="1">
    <citation type="submission" date="2018-10" db="EMBL/GenBank/DDBJ databases">
        <title>A high-quality apple genome assembly.</title>
        <authorList>
            <person name="Hu J."/>
        </authorList>
    </citation>
    <scope>NUCLEOTIDE SEQUENCE [LARGE SCALE GENOMIC DNA]</scope>
    <source>
        <strain evidence="2">cv. HFTH1</strain>
        <tissue evidence="1">Young leaf</tissue>
    </source>
</reference>
<dbReference type="Proteomes" id="UP000290289">
    <property type="component" value="Chromosome 15"/>
</dbReference>
<dbReference type="EMBL" id="RDQH01000341">
    <property type="protein sequence ID" value="RXH75736.1"/>
    <property type="molecule type" value="Genomic_DNA"/>
</dbReference>
<gene>
    <name evidence="1" type="ORF">DVH24_039435</name>
</gene>
<accession>A0A498HWA5</accession>
<protein>
    <submittedName>
        <fullName evidence="1">Uncharacterized protein</fullName>
    </submittedName>
</protein>
<organism evidence="1 2">
    <name type="scientific">Malus domestica</name>
    <name type="common">Apple</name>
    <name type="synonym">Pyrus malus</name>
    <dbReference type="NCBI Taxonomy" id="3750"/>
    <lineage>
        <taxon>Eukaryota</taxon>
        <taxon>Viridiplantae</taxon>
        <taxon>Streptophyta</taxon>
        <taxon>Embryophyta</taxon>
        <taxon>Tracheophyta</taxon>
        <taxon>Spermatophyta</taxon>
        <taxon>Magnoliopsida</taxon>
        <taxon>eudicotyledons</taxon>
        <taxon>Gunneridae</taxon>
        <taxon>Pentapetalae</taxon>
        <taxon>rosids</taxon>
        <taxon>fabids</taxon>
        <taxon>Rosales</taxon>
        <taxon>Rosaceae</taxon>
        <taxon>Amygdaloideae</taxon>
        <taxon>Maleae</taxon>
        <taxon>Malus</taxon>
    </lineage>
</organism>
<evidence type="ECO:0000313" key="2">
    <source>
        <dbReference type="Proteomes" id="UP000290289"/>
    </source>
</evidence>
<evidence type="ECO:0000313" key="1">
    <source>
        <dbReference type="EMBL" id="RXH75736.1"/>
    </source>
</evidence>
<dbReference type="AlphaFoldDB" id="A0A498HWA5"/>
<comment type="caution">
    <text evidence="1">The sequence shown here is derived from an EMBL/GenBank/DDBJ whole genome shotgun (WGS) entry which is preliminary data.</text>
</comment>